<comment type="function">
    <text evidence="1">Telomerase is a ribonucleoprotein enzyme essential for the replication of chromosome termini in most eukaryotes. It elongates telomeres. It is a reverse transcriptase that adds simple sequence repeats to chromosome ends by copying a template sequence within the RNA component of the enzyme.</text>
</comment>
<dbReference type="GO" id="GO:0046872">
    <property type="term" value="F:metal ion binding"/>
    <property type="evidence" value="ECO:0007669"/>
    <property type="project" value="UniProtKB-KW"/>
</dbReference>
<keyword evidence="1" id="KW-0479">Metal-binding</keyword>
<dbReference type="AlphaFoldDB" id="A0A1Y1V711"/>
<dbReference type="Gene3D" id="3.30.70.2630">
    <property type="match status" value="1"/>
</dbReference>
<gene>
    <name evidence="3" type="ORF">BCR36DRAFT_79905</name>
</gene>
<keyword evidence="4" id="KW-1185">Reference proteome</keyword>
<dbReference type="SUPFAM" id="SSF56672">
    <property type="entry name" value="DNA/RNA polymerases"/>
    <property type="match status" value="1"/>
</dbReference>
<dbReference type="GO" id="GO:0007004">
    <property type="term" value="P:telomere maintenance via telomerase"/>
    <property type="evidence" value="ECO:0007669"/>
    <property type="project" value="TreeGrafter"/>
</dbReference>
<dbReference type="GO" id="GO:0003720">
    <property type="term" value="F:telomerase activity"/>
    <property type="evidence" value="ECO:0007669"/>
    <property type="project" value="InterPro"/>
</dbReference>
<name>A0A1Y1V711_9FUNG</name>
<accession>A0A1Y1V711</accession>
<keyword evidence="1" id="KW-0808">Transferase</keyword>
<dbReference type="Gene3D" id="1.10.357.90">
    <property type="match status" value="1"/>
</dbReference>
<keyword evidence="1" id="KW-0158">Chromosome</keyword>
<dbReference type="PANTHER" id="PTHR12066">
    <property type="entry name" value="TELOMERASE REVERSE TRANSCRIPTASE"/>
    <property type="match status" value="1"/>
</dbReference>
<dbReference type="Proteomes" id="UP000193719">
    <property type="component" value="Unassembled WGS sequence"/>
</dbReference>
<dbReference type="OrthoDB" id="289721at2759"/>
<dbReference type="PANTHER" id="PTHR12066:SF0">
    <property type="entry name" value="TELOMERASE REVERSE TRANSCRIPTASE"/>
    <property type="match status" value="1"/>
</dbReference>
<dbReference type="CDD" id="cd01648">
    <property type="entry name" value="TERT"/>
    <property type="match status" value="1"/>
</dbReference>
<organism evidence="3 4">
    <name type="scientific">Piromyces finnis</name>
    <dbReference type="NCBI Taxonomy" id="1754191"/>
    <lineage>
        <taxon>Eukaryota</taxon>
        <taxon>Fungi</taxon>
        <taxon>Fungi incertae sedis</taxon>
        <taxon>Chytridiomycota</taxon>
        <taxon>Chytridiomycota incertae sedis</taxon>
        <taxon>Neocallimastigomycetes</taxon>
        <taxon>Neocallimastigales</taxon>
        <taxon>Neocallimastigaceae</taxon>
        <taxon>Piromyces</taxon>
    </lineage>
</organism>
<dbReference type="EMBL" id="MCFH01000027">
    <property type="protein sequence ID" value="ORX48374.1"/>
    <property type="molecule type" value="Genomic_DNA"/>
</dbReference>
<sequence>MENKPKKKFVSRVHTNEIFPQILKFVKKESLTHKNALFVDQVTHKYIKREDLINILKWHITQSIIKMNHTYYKQVNGIPQGSVISTLVCSIFYSHLENEILTFVKEDKEGLLMHYVDDFLYISTKKENVTKFIHTMKYDKRSYNDYGLLINIKKSLINFEIEYLEQDLKDIPVINSEDKSKYNEESIKNSIVTECLHNSGDTFLKRLLLYIKGRFQPIFFDTKLNSQNCIKRIIKYGCILIKYKTKKRFKNDQLNYECIINKNTIKWLGYKAFYDVITKKPTNFINTIKYLKSEISDRQYTKIIQYIKHYIQCSNDDDVIHILNY</sequence>
<reference evidence="3 4" key="1">
    <citation type="submission" date="2016-08" db="EMBL/GenBank/DDBJ databases">
        <title>Genomes of anaerobic fungi encode conserved fungal cellulosomes for biomass hydrolysis.</title>
        <authorList>
            <consortium name="DOE Joint Genome Institute"/>
            <person name="Haitjema C.H."/>
            <person name="Gilmore S.P."/>
            <person name="Henske J.K."/>
            <person name="Solomon K.V."/>
            <person name="De Groot R."/>
            <person name="Kuo A."/>
            <person name="Mondo S.J."/>
            <person name="Salamov A.A."/>
            <person name="Labutti K."/>
            <person name="Zhao Z."/>
            <person name="Chiniquy J."/>
            <person name="Barry K."/>
            <person name="Brewer H.M."/>
            <person name="Purvine S.O."/>
            <person name="Wright A.T."/>
            <person name="Boxma B."/>
            <person name="Van Alen T."/>
            <person name="Hackstein J.H."/>
            <person name="Baker S.E."/>
            <person name="Grigoriev I.V."/>
            <person name="O'Malley M.A."/>
        </authorList>
    </citation>
    <scope>NUCLEOTIDE SEQUENCE [LARGE SCALE GENOMIC DNA]</scope>
    <source>
        <strain evidence="4">finn</strain>
    </source>
</reference>
<dbReference type="InterPro" id="IPR043502">
    <property type="entry name" value="DNA/RNA_pol_sf"/>
</dbReference>
<evidence type="ECO:0000256" key="1">
    <source>
        <dbReference type="RuleBase" id="RU365061"/>
    </source>
</evidence>
<protein>
    <recommendedName>
        <fullName evidence="1">Telomerase reverse transcriptase</fullName>
        <ecNumber evidence="1">2.7.7.49</ecNumber>
    </recommendedName>
    <alternativeName>
        <fullName evidence="1">Telomerase catalytic subunit</fullName>
    </alternativeName>
</protein>
<dbReference type="GO" id="GO:0070034">
    <property type="term" value="F:telomerase RNA binding"/>
    <property type="evidence" value="ECO:0007669"/>
    <property type="project" value="TreeGrafter"/>
</dbReference>
<evidence type="ECO:0000313" key="4">
    <source>
        <dbReference type="Proteomes" id="UP000193719"/>
    </source>
</evidence>
<dbReference type="PROSITE" id="PS50878">
    <property type="entry name" value="RT_POL"/>
    <property type="match status" value="1"/>
</dbReference>
<evidence type="ECO:0000313" key="3">
    <source>
        <dbReference type="EMBL" id="ORX48374.1"/>
    </source>
</evidence>
<dbReference type="GO" id="GO:0000781">
    <property type="term" value="C:chromosome, telomeric region"/>
    <property type="evidence" value="ECO:0007669"/>
    <property type="project" value="UniProtKB-SubCell"/>
</dbReference>
<comment type="similarity">
    <text evidence="1">Belongs to the reverse transcriptase family. Telomerase subfamily.</text>
</comment>
<dbReference type="GO" id="GO:0000333">
    <property type="term" value="C:telomerase catalytic core complex"/>
    <property type="evidence" value="ECO:0007669"/>
    <property type="project" value="TreeGrafter"/>
</dbReference>
<dbReference type="STRING" id="1754191.A0A1Y1V711"/>
<keyword evidence="1" id="KW-0779">Telomere</keyword>
<dbReference type="EC" id="2.7.7.49" evidence="1"/>
<comment type="caution">
    <text evidence="3">The sequence shown here is derived from an EMBL/GenBank/DDBJ whole genome shotgun (WGS) entry which is preliminary data.</text>
</comment>
<keyword evidence="1" id="KW-0548">Nucleotidyltransferase</keyword>
<dbReference type="Pfam" id="PF00078">
    <property type="entry name" value="RVT_1"/>
    <property type="match status" value="1"/>
</dbReference>
<reference evidence="3 4" key="2">
    <citation type="submission" date="2016-08" db="EMBL/GenBank/DDBJ databases">
        <title>Pervasive Adenine N6-methylation of Active Genes in Fungi.</title>
        <authorList>
            <consortium name="DOE Joint Genome Institute"/>
            <person name="Mondo S.J."/>
            <person name="Dannebaum R.O."/>
            <person name="Kuo R.C."/>
            <person name="Labutti K."/>
            <person name="Haridas S."/>
            <person name="Kuo A."/>
            <person name="Salamov A."/>
            <person name="Ahrendt S.R."/>
            <person name="Lipzen A."/>
            <person name="Sullivan W."/>
            <person name="Andreopoulos W.B."/>
            <person name="Clum A."/>
            <person name="Lindquist E."/>
            <person name="Daum C."/>
            <person name="Ramamoorthy G.K."/>
            <person name="Gryganskyi A."/>
            <person name="Culley D."/>
            <person name="Magnuson J.K."/>
            <person name="James T.Y."/>
            <person name="O'Malley M.A."/>
            <person name="Stajich J.E."/>
            <person name="Spatafora J.W."/>
            <person name="Visel A."/>
            <person name="Grigoriev I.V."/>
        </authorList>
    </citation>
    <scope>NUCLEOTIDE SEQUENCE [LARGE SCALE GENOMIC DNA]</scope>
    <source>
        <strain evidence="4">finn</strain>
    </source>
</reference>
<dbReference type="InterPro" id="IPR003545">
    <property type="entry name" value="Telomerase_RT"/>
</dbReference>
<keyword evidence="1" id="KW-0695">RNA-directed DNA polymerase</keyword>
<comment type="catalytic activity">
    <reaction evidence="1">
        <text>DNA(n) + a 2'-deoxyribonucleoside 5'-triphosphate = DNA(n+1) + diphosphate</text>
        <dbReference type="Rhea" id="RHEA:22508"/>
        <dbReference type="Rhea" id="RHEA-COMP:17339"/>
        <dbReference type="Rhea" id="RHEA-COMP:17340"/>
        <dbReference type="ChEBI" id="CHEBI:33019"/>
        <dbReference type="ChEBI" id="CHEBI:61560"/>
        <dbReference type="ChEBI" id="CHEBI:173112"/>
        <dbReference type="EC" id="2.7.7.49"/>
    </reaction>
</comment>
<keyword evidence="1" id="KW-0460">Magnesium</keyword>
<feature type="domain" description="Reverse transcriptase" evidence="2">
    <location>
        <begin position="1"/>
        <end position="168"/>
    </location>
</feature>
<dbReference type="GO" id="GO:0042162">
    <property type="term" value="F:telomeric DNA binding"/>
    <property type="evidence" value="ECO:0007669"/>
    <property type="project" value="TreeGrafter"/>
</dbReference>
<proteinExistence type="inferred from homology"/>
<dbReference type="InterPro" id="IPR000477">
    <property type="entry name" value="RT_dom"/>
</dbReference>
<keyword evidence="1" id="KW-0539">Nucleus</keyword>
<comment type="subcellular location">
    <subcellularLocation>
        <location evidence="1">Nucleus</location>
    </subcellularLocation>
    <subcellularLocation>
        <location evidence="1">Chromosome</location>
        <location evidence="1">Telomere</location>
    </subcellularLocation>
</comment>
<evidence type="ECO:0000259" key="2">
    <source>
        <dbReference type="PROSITE" id="PS50878"/>
    </source>
</evidence>